<proteinExistence type="predicted"/>
<feature type="domain" description="DUF1559" evidence="2">
    <location>
        <begin position="380"/>
        <end position="515"/>
    </location>
</feature>
<gene>
    <name evidence="3" type="ORF">THTE_2686</name>
</gene>
<name>A0A286RH53_9BACT</name>
<organism evidence="3 4">
    <name type="scientific">Thermogutta terrifontis</name>
    <dbReference type="NCBI Taxonomy" id="1331910"/>
    <lineage>
        <taxon>Bacteria</taxon>
        <taxon>Pseudomonadati</taxon>
        <taxon>Planctomycetota</taxon>
        <taxon>Planctomycetia</taxon>
        <taxon>Pirellulales</taxon>
        <taxon>Thermoguttaceae</taxon>
        <taxon>Thermogutta</taxon>
    </lineage>
</organism>
<keyword evidence="4" id="KW-1185">Reference proteome</keyword>
<dbReference type="Proteomes" id="UP000215086">
    <property type="component" value="Chromosome"/>
</dbReference>
<dbReference type="PANTHER" id="PTHR30093">
    <property type="entry name" value="GENERAL SECRETION PATHWAY PROTEIN G"/>
    <property type="match status" value="1"/>
</dbReference>
<dbReference type="EMBL" id="CP018477">
    <property type="protein sequence ID" value="ASV75288.1"/>
    <property type="molecule type" value="Genomic_DNA"/>
</dbReference>
<dbReference type="KEGG" id="ttf:THTE_2686"/>
<reference evidence="3 4" key="1">
    <citation type="journal article" name="Front. Microbiol.">
        <title>Sugar Metabolism of the First Thermophilic Planctomycete Thermogutta terrifontis: Comparative Genomic and Transcriptomic Approaches.</title>
        <authorList>
            <person name="Elcheninov A.G."/>
            <person name="Menzel P."/>
            <person name="Gudbergsdottir S.R."/>
            <person name="Slesarev A.I."/>
            <person name="Kadnikov V.V."/>
            <person name="Krogh A."/>
            <person name="Bonch-Osmolovskaya E.A."/>
            <person name="Peng X."/>
            <person name="Kublanov I.V."/>
        </authorList>
    </citation>
    <scope>NUCLEOTIDE SEQUENCE [LARGE SCALE GENOMIC DNA]</scope>
    <source>
        <strain evidence="3 4">R1</strain>
    </source>
</reference>
<feature type="region of interest" description="Disordered" evidence="1">
    <location>
        <begin position="598"/>
        <end position="640"/>
    </location>
</feature>
<dbReference type="InterPro" id="IPR011453">
    <property type="entry name" value="DUF1559"/>
</dbReference>
<dbReference type="Pfam" id="PF07596">
    <property type="entry name" value="SBP_bac_10"/>
    <property type="match status" value="1"/>
</dbReference>
<accession>A0A286RH53</accession>
<evidence type="ECO:0000313" key="4">
    <source>
        <dbReference type="Proteomes" id="UP000215086"/>
    </source>
</evidence>
<evidence type="ECO:0000313" key="3">
    <source>
        <dbReference type="EMBL" id="ASV75288.1"/>
    </source>
</evidence>
<sequence length="983" mass="107918">MLAACITGISLRFLVPRRAGPVEPAPVPQEEREPATAEQIQEAKPVPPGQWILEAAGEDITEVFGMDDKVPPADALLQFLQVPLELEAYRTFAADCQRAMGLKTESLATHLVFGKWRQPYACIFELASDQQVDSLNQFGQELTRYADITLRRLPDSARNLVFAVLDSHTLLVGDVDFLDRILRQHATTEKSEKKSQHPLANVLNDARHFQVFFLGQSHSVCSVFGAKWLAGFPQAFGLLQTLQQKSDTFFAGWALSGDQNRLTVRLSCRRKEDAASLHDQLEKLRLQALEEVKSAEKEENLLAKTAPAGMTPEGWSHTITAVKSFLEHSTVVAEEATVAIEWSSDQQSGSIQNVATTGEAFAQLWHALATTQAFLHAETLGGSLSRYAERQTSFPRAAIGGDLLPPETRLSWISEILPHLGYAEWSKSLQPGYSWNAPQNQPVTKRFLPEVTNPLLGATQRIAGYYDAHIVGVTGVGPDSGNLPLSSPRAGLFNFRQAVRKEDVKDGLSNTLALLPAENHLGPWAAGGTATARGLTKPPYVKGPDGFGSALPDGMLAVMADGSVRFIRRDVDSHVMEQLATIAGGEAINLETVAPAWPGKPLSSQPSVQPQPGAGHESSPRTVQHWPGETPCGQNFPPRGDAANTSIAGLKVQVQIESWPGIPLALALARLTEWSSIPICVDPETLLWDNPSDLGTVALQPGKKTIQQILEEIAGQHDWTVVSCGNLVVLCRPERVSNNVSCHITDPSALVSDKLLQAIITTLDSTFGPSDSGIKYQSNNNERIFQGPFIHVLTIRNFLEQRFPPQSLSEAAAENSALQQIISMNYYEPTPLVDILAALNRLTQVQILVDWPLLLSEEVHPSVPVTCSAHEKPFFKVVQRLAETINATVYILNDKTLLITTHNRFDRPYLRAYPLREVLQQGLTVGALRERVVKECQPQTWYEQGGIGRIFFTEDGQTAIVYQDATAQNEVQRFLQRLSKGSQ</sequence>
<evidence type="ECO:0000259" key="2">
    <source>
        <dbReference type="Pfam" id="PF07596"/>
    </source>
</evidence>
<protein>
    <recommendedName>
        <fullName evidence="2">DUF1559 domain-containing protein</fullName>
    </recommendedName>
</protein>
<feature type="region of interest" description="Disordered" evidence="1">
    <location>
        <begin position="22"/>
        <end position="43"/>
    </location>
</feature>
<dbReference type="AlphaFoldDB" id="A0A286RH53"/>
<feature type="compositionally biased region" description="Low complexity" evidence="1">
    <location>
        <begin position="603"/>
        <end position="612"/>
    </location>
</feature>
<evidence type="ECO:0000256" key="1">
    <source>
        <dbReference type="SAM" id="MobiDB-lite"/>
    </source>
</evidence>